<dbReference type="InterPro" id="IPR052723">
    <property type="entry name" value="Acyl-CoA_thioesterase_PaaI"/>
</dbReference>
<dbReference type="AlphaFoldDB" id="A0A8T7H383"/>
<dbReference type="Proteomes" id="UP000737555">
    <property type="component" value="Unassembled WGS sequence"/>
</dbReference>
<dbReference type="GO" id="GO:0016289">
    <property type="term" value="F:acyl-CoA hydrolase activity"/>
    <property type="evidence" value="ECO:0007669"/>
    <property type="project" value="TreeGrafter"/>
</dbReference>
<feature type="compositionally biased region" description="Basic and acidic residues" evidence="2">
    <location>
        <begin position="20"/>
        <end position="31"/>
    </location>
</feature>
<evidence type="ECO:0000313" key="5">
    <source>
        <dbReference type="Proteomes" id="UP000737555"/>
    </source>
</evidence>
<sequence length="157" mass="16588">MSPTRNGSISSPSRPGMRSRRPDPETQAEAVRRGDACGFARLLGMEVTEVADGCVRVAMQVDGMENAHGTIHGGAIFALADHAFGIAANLEGVDQIAISAHIHYFSPPATNALEAVARRVSETEKTSVYAVDVYSGDRLVAAFEGIGFKTGFLPGRV</sequence>
<protein>
    <submittedName>
        <fullName evidence="4">PaaI family thioesterase</fullName>
    </submittedName>
</protein>
<name>A0A8T7H383_9EURY</name>
<evidence type="ECO:0000259" key="3">
    <source>
        <dbReference type="Pfam" id="PF03061"/>
    </source>
</evidence>
<dbReference type="CDD" id="cd03443">
    <property type="entry name" value="PaaI_thioesterase"/>
    <property type="match status" value="1"/>
</dbReference>
<dbReference type="PANTHER" id="PTHR42856:SF1">
    <property type="entry name" value="ACYL-COENZYME A THIOESTERASE PAAI"/>
    <property type="match status" value="1"/>
</dbReference>
<evidence type="ECO:0000313" key="4">
    <source>
        <dbReference type="EMBL" id="NQS78893.1"/>
    </source>
</evidence>
<feature type="region of interest" description="Disordered" evidence="2">
    <location>
        <begin position="1"/>
        <end position="31"/>
    </location>
</feature>
<dbReference type="EMBL" id="JABMJE010000164">
    <property type="protein sequence ID" value="NQS78893.1"/>
    <property type="molecule type" value="Genomic_DNA"/>
</dbReference>
<dbReference type="Pfam" id="PF03061">
    <property type="entry name" value="4HBT"/>
    <property type="match status" value="1"/>
</dbReference>
<evidence type="ECO:0000256" key="1">
    <source>
        <dbReference type="ARBA" id="ARBA00022801"/>
    </source>
</evidence>
<dbReference type="PANTHER" id="PTHR42856">
    <property type="entry name" value="ACYL-COENZYME A THIOESTERASE PAAI"/>
    <property type="match status" value="1"/>
</dbReference>
<gene>
    <name evidence="4" type="ORF">HQQ74_09420</name>
</gene>
<dbReference type="Gene3D" id="3.10.129.10">
    <property type="entry name" value="Hotdog Thioesterase"/>
    <property type="match status" value="1"/>
</dbReference>
<organism evidence="4 5">
    <name type="scientific">Methanoculleus bourgensis</name>
    <dbReference type="NCBI Taxonomy" id="83986"/>
    <lineage>
        <taxon>Archaea</taxon>
        <taxon>Methanobacteriati</taxon>
        <taxon>Methanobacteriota</taxon>
        <taxon>Stenosarchaea group</taxon>
        <taxon>Methanomicrobia</taxon>
        <taxon>Methanomicrobiales</taxon>
        <taxon>Methanomicrobiaceae</taxon>
        <taxon>Methanoculleus</taxon>
    </lineage>
</organism>
<keyword evidence="1" id="KW-0378">Hydrolase</keyword>
<dbReference type="SUPFAM" id="SSF54637">
    <property type="entry name" value="Thioesterase/thiol ester dehydrase-isomerase"/>
    <property type="match status" value="1"/>
</dbReference>
<dbReference type="InterPro" id="IPR003736">
    <property type="entry name" value="PAAI_dom"/>
</dbReference>
<proteinExistence type="predicted"/>
<feature type="domain" description="Thioesterase" evidence="3">
    <location>
        <begin position="68"/>
        <end position="141"/>
    </location>
</feature>
<dbReference type="NCBIfam" id="TIGR00369">
    <property type="entry name" value="unchar_dom_1"/>
    <property type="match status" value="1"/>
</dbReference>
<evidence type="ECO:0000256" key="2">
    <source>
        <dbReference type="SAM" id="MobiDB-lite"/>
    </source>
</evidence>
<dbReference type="InterPro" id="IPR029069">
    <property type="entry name" value="HotDog_dom_sf"/>
</dbReference>
<dbReference type="InterPro" id="IPR006683">
    <property type="entry name" value="Thioestr_dom"/>
</dbReference>
<comment type="caution">
    <text evidence="4">The sequence shown here is derived from an EMBL/GenBank/DDBJ whole genome shotgun (WGS) entry which is preliminary data.</text>
</comment>
<reference evidence="4" key="1">
    <citation type="submission" date="2020-05" db="EMBL/GenBank/DDBJ databases">
        <title>The first insight into the ecology of ammonia-tolerant syntrophic propionate oxidizing bacteria.</title>
        <authorList>
            <person name="Singh A."/>
            <person name="Schnurer A."/>
            <person name="Westerholm M."/>
        </authorList>
    </citation>
    <scope>NUCLEOTIDE SEQUENCE</scope>
    <source>
        <strain evidence="4">MAG54</strain>
    </source>
</reference>
<accession>A0A8T7H383</accession>